<gene>
    <name evidence="1" type="ORF">FHX44_117219</name>
</gene>
<dbReference type="InterPro" id="IPR051781">
    <property type="entry name" value="Metallo-dep_Hydrolase"/>
</dbReference>
<accession>A0A561T2E1</accession>
<dbReference type="Gene3D" id="3.20.20.140">
    <property type="entry name" value="Metal-dependent hydrolases"/>
    <property type="match status" value="1"/>
</dbReference>
<dbReference type="OrthoDB" id="3514520at2"/>
<dbReference type="GO" id="GO:0019700">
    <property type="term" value="P:organic phosphonate catabolic process"/>
    <property type="evidence" value="ECO:0007669"/>
    <property type="project" value="InterPro"/>
</dbReference>
<dbReference type="PIRSF" id="PIRSF038971">
    <property type="entry name" value="PhnM"/>
    <property type="match status" value="1"/>
</dbReference>
<dbReference type="RefSeq" id="WP_147259808.1">
    <property type="nucleotide sequence ID" value="NZ_VIWU01000001.1"/>
</dbReference>
<dbReference type="Gene3D" id="2.30.40.10">
    <property type="entry name" value="Urease, subunit C, domain 1"/>
    <property type="match status" value="1"/>
</dbReference>
<evidence type="ECO:0000313" key="1">
    <source>
        <dbReference type="EMBL" id="TWF81276.1"/>
    </source>
</evidence>
<dbReference type="EMBL" id="VIWU01000001">
    <property type="protein sequence ID" value="TWF81276.1"/>
    <property type="molecule type" value="Genomic_DNA"/>
</dbReference>
<sequence>MSAPARERWSLTRPPADYVLGHVRAVLPGRVLDDARVAVRDGRIAEVAPHPRGAAADVDGGGALCLPGLVDVHSDGLERERLPRPGAEVPWRFALLSFEGKLRAAGITTVFHGAAFEQGEGSLKVRSVDAALEMCRQVAERGEGLVEHRILHRLDVRSAGGLAALRTRPAALGATAVVSHEDHTPGQGQYADRTYYERYVLGTRDLTAEQARAHVDVFVASREANRGIRDEALSFLAGLAGAGRVRLFGHGPASAAEIAAFADRGEAVAEFPTTVEAAAAARDRGMPVVMGAPNALRGGSHSGNASARELVARGLVTALASDYLPSGLLAAPFLLAADGVTTLPAAVGLVTAGPAEAVGLPDRGSLAPGTRADLVLAEAGRPWPVVRAVLRAGAP</sequence>
<proteinExistence type="predicted"/>
<dbReference type="InterPro" id="IPR032466">
    <property type="entry name" value="Metal_Hydrolase"/>
</dbReference>
<evidence type="ECO:0000313" key="2">
    <source>
        <dbReference type="Proteomes" id="UP000321261"/>
    </source>
</evidence>
<dbReference type="PANTHER" id="PTHR43135">
    <property type="entry name" value="ALPHA-D-RIBOSE 1-METHYLPHOSPHONATE 5-TRIPHOSPHATE DIPHOSPHATASE"/>
    <property type="match status" value="1"/>
</dbReference>
<dbReference type="AlphaFoldDB" id="A0A561T2E1"/>
<dbReference type="InterPro" id="IPR011059">
    <property type="entry name" value="Metal-dep_hydrolase_composite"/>
</dbReference>
<dbReference type="PANTHER" id="PTHR43135:SF3">
    <property type="entry name" value="ALPHA-D-RIBOSE 1-METHYLPHOSPHONATE 5-TRIPHOSPHATE DIPHOSPHATASE"/>
    <property type="match status" value="1"/>
</dbReference>
<name>A0A561T2E1_9PSEU</name>
<protein>
    <submittedName>
        <fullName evidence="1">Alpha-D-ribose 1-methylphosphonate 5-triphosphate diphosphatase</fullName>
    </submittedName>
</protein>
<reference evidence="1 2" key="1">
    <citation type="submission" date="2019-06" db="EMBL/GenBank/DDBJ databases">
        <title>Sequencing the genomes of 1000 actinobacteria strains.</title>
        <authorList>
            <person name="Klenk H.-P."/>
        </authorList>
    </citation>
    <scope>NUCLEOTIDE SEQUENCE [LARGE SCALE GENOMIC DNA]</scope>
    <source>
        <strain evidence="1 2">DSM 45671</strain>
    </source>
</reference>
<dbReference type="InterPro" id="IPR012696">
    <property type="entry name" value="PhnM"/>
</dbReference>
<dbReference type="Proteomes" id="UP000321261">
    <property type="component" value="Unassembled WGS sequence"/>
</dbReference>
<dbReference type="NCBIfam" id="NF011984">
    <property type="entry name" value="PRK15446.1-5"/>
    <property type="match status" value="1"/>
</dbReference>
<keyword evidence="2" id="KW-1185">Reference proteome</keyword>
<comment type="caution">
    <text evidence="1">The sequence shown here is derived from an EMBL/GenBank/DDBJ whole genome shotgun (WGS) entry which is preliminary data.</text>
</comment>
<organism evidence="1 2">
    <name type="scientific">Pseudonocardia hierapolitana</name>
    <dbReference type="NCBI Taxonomy" id="1128676"/>
    <lineage>
        <taxon>Bacteria</taxon>
        <taxon>Bacillati</taxon>
        <taxon>Actinomycetota</taxon>
        <taxon>Actinomycetes</taxon>
        <taxon>Pseudonocardiales</taxon>
        <taxon>Pseudonocardiaceae</taxon>
        <taxon>Pseudonocardia</taxon>
    </lineage>
</organism>
<dbReference type="SUPFAM" id="SSF51338">
    <property type="entry name" value="Composite domain of metallo-dependent hydrolases"/>
    <property type="match status" value="1"/>
</dbReference>
<dbReference type="GO" id="GO:0016810">
    <property type="term" value="F:hydrolase activity, acting on carbon-nitrogen (but not peptide) bonds"/>
    <property type="evidence" value="ECO:0007669"/>
    <property type="project" value="InterPro"/>
</dbReference>
<dbReference type="NCBIfam" id="NF011987">
    <property type="entry name" value="PRK15446.2-3"/>
    <property type="match status" value="1"/>
</dbReference>
<dbReference type="NCBIfam" id="NF011990">
    <property type="entry name" value="PRK15446.2-6"/>
    <property type="match status" value="1"/>
</dbReference>
<dbReference type="SUPFAM" id="SSF51556">
    <property type="entry name" value="Metallo-dependent hydrolases"/>
    <property type="match status" value="1"/>
</dbReference>